<evidence type="ECO:0000313" key="2">
    <source>
        <dbReference type="Proteomes" id="UP000184016"/>
    </source>
</evidence>
<proteinExistence type="predicted"/>
<dbReference type="STRING" id="1830138.SAMN05443507_10313"/>
<reference evidence="2" key="1">
    <citation type="submission" date="2016-11" db="EMBL/GenBank/DDBJ databases">
        <authorList>
            <person name="Varghese N."/>
            <person name="Submissions S."/>
        </authorList>
    </citation>
    <scope>NUCLEOTIDE SEQUENCE [LARGE SCALE GENOMIC DNA]</scope>
    <source>
        <strain evidence="2">USBA-503</strain>
    </source>
</reference>
<gene>
    <name evidence="1" type="ORF">SAMN05443507_10313</name>
</gene>
<organism evidence="1 2">
    <name type="scientific">Alicyclobacillus tolerans</name>
    <dbReference type="NCBI Taxonomy" id="90970"/>
    <lineage>
        <taxon>Bacteria</taxon>
        <taxon>Bacillati</taxon>
        <taxon>Bacillota</taxon>
        <taxon>Bacilli</taxon>
        <taxon>Bacillales</taxon>
        <taxon>Alicyclobacillaceae</taxon>
        <taxon>Alicyclobacillus</taxon>
    </lineage>
</organism>
<dbReference type="Proteomes" id="UP000184016">
    <property type="component" value="Unassembled WGS sequence"/>
</dbReference>
<name>A0A1M6LLP0_9BACL</name>
<dbReference type="EMBL" id="FRAF01000003">
    <property type="protein sequence ID" value="SHJ72139.1"/>
    <property type="molecule type" value="Genomic_DNA"/>
</dbReference>
<dbReference type="AlphaFoldDB" id="A0A1M6LLP0"/>
<keyword evidence="2" id="KW-1185">Reference proteome</keyword>
<protein>
    <submittedName>
        <fullName evidence="1">Uncharacterized protein</fullName>
    </submittedName>
</protein>
<accession>A0A1M6LLP0</accession>
<sequence length="104" mass="12054">MNWAVSIKWIHGRYKEDSRVFDSKWEAEEWADSLYPDIVGEGFVNVGYATPDKKVADFLMRQIPRWAEYLRTHNPSMPAVTVGTSTEMVDGLLLYKVWIAPEMN</sequence>
<evidence type="ECO:0000313" key="1">
    <source>
        <dbReference type="EMBL" id="SHJ72139.1"/>
    </source>
</evidence>